<dbReference type="InterPro" id="IPR044922">
    <property type="entry name" value="DUF2063_N_sf"/>
</dbReference>
<organism evidence="1 2">
    <name type="scientific">Pseudomonas fluorescens</name>
    <dbReference type="NCBI Taxonomy" id="294"/>
    <lineage>
        <taxon>Bacteria</taxon>
        <taxon>Pseudomonadati</taxon>
        <taxon>Pseudomonadota</taxon>
        <taxon>Gammaproteobacteria</taxon>
        <taxon>Pseudomonadales</taxon>
        <taxon>Pseudomonadaceae</taxon>
        <taxon>Pseudomonas</taxon>
    </lineage>
</organism>
<reference evidence="1 2" key="2">
    <citation type="journal article" date="2018" name="Nature">
        <title>Mutant phenotypes for thousands of bacterial genes of unknown function.</title>
        <authorList>
            <person name="Price M.N."/>
            <person name="Wetmore K.M."/>
            <person name="Waters R.J."/>
            <person name="Callaghan M."/>
            <person name="Ray J."/>
            <person name="Liu H."/>
            <person name="Kuehl J.V."/>
            <person name="Melnyk R.A."/>
            <person name="Lamson J.S."/>
            <person name="Suh Y."/>
            <person name="Carlson H.K."/>
            <person name="Esquivel Z."/>
            <person name="Sadeeshkumar H."/>
            <person name="Chakraborty R."/>
            <person name="Zane G.M."/>
            <person name="Rubin B.E."/>
            <person name="Wall J.D."/>
            <person name="Visel A."/>
            <person name="Bristow J."/>
            <person name="Blow M.J."/>
            <person name="Arkin A.P."/>
            <person name="Deutschbauer A.M."/>
        </authorList>
    </citation>
    <scope>NUCLEOTIDE SEQUENCE [LARGE SCALE GENOMIC DNA]</scope>
    <source>
        <strain evidence="1 2">FW300-N2E3</strain>
    </source>
</reference>
<reference evidence="2" key="1">
    <citation type="submission" date="2015-09" db="EMBL/GenBank/DDBJ databases">
        <title>Whole genome sequence of Pseudomonas fluorescens FW300-N2E3.</title>
        <authorList>
            <person name="Ray J."/>
            <person name="Melnyk R."/>
            <person name="Deutschbauer A."/>
        </authorList>
    </citation>
    <scope>NUCLEOTIDE SEQUENCE [LARGE SCALE GENOMIC DNA]</scope>
    <source>
        <strain evidence="2">FW300-N2E3</strain>
    </source>
</reference>
<gene>
    <name evidence="1" type="ORF">AO353_18110</name>
</gene>
<dbReference type="AlphaFoldDB" id="A0A0N9WEK5"/>
<dbReference type="Gene3D" id="1.10.150.690">
    <property type="entry name" value="DUF2063"/>
    <property type="match status" value="1"/>
</dbReference>
<dbReference type="OrthoDB" id="7595107at2"/>
<dbReference type="RefSeq" id="WP_054596186.1">
    <property type="nucleotide sequence ID" value="NZ_CP012830.1"/>
</dbReference>
<dbReference type="Proteomes" id="UP000066487">
    <property type="component" value="Chromosome"/>
</dbReference>
<name>A0A0N9WEK5_PSEFL</name>
<evidence type="ECO:0008006" key="3">
    <source>
        <dbReference type="Google" id="ProtNLM"/>
    </source>
</evidence>
<proteinExistence type="predicted"/>
<dbReference type="EMBL" id="CP012830">
    <property type="protein sequence ID" value="ALI02899.1"/>
    <property type="molecule type" value="Genomic_DNA"/>
</dbReference>
<accession>A0A0N9WEK5</accession>
<protein>
    <recommendedName>
        <fullName evidence="3">DNA-binding domain-containing protein</fullName>
    </recommendedName>
</protein>
<evidence type="ECO:0000313" key="2">
    <source>
        <dbReference type="Proteomes" id="UP000066487"/>
    </source>
</evidence>
<sequence length="219" mass="25301">MNLRIAPDVASEAERRCQAVRSGDLGPYGELVRANAQELVTTMFPRFTQHRGAERLRQDIDAFYKCFGATRAEFIHLATEFVRFIQPRLPPGIGRPLIEYEWMLFDVEVDKTPVPRPHGEDARRPTRIYLNPTVRWLATPFDLHEDDQHAAQAPLNHDAPYVYAVFRTFDHRVVTQRLSNHDIAELSTFTGGERLVSPTESAHWFTHALRHELITLHHE</sequence>
<evidence type="ECO:0000313" key="1">
    <source>
        <dbReference type="EMBL" id="ALI02899.1"/>
    </source>
</evidence>